<name>A0A8U0A4Z1_9EURY</name>
<keyword evidence="3" id="KW-1185">Reference proteome</keyword>
<dbReference type="Proteomes" id="UP000831768">
    <property type="component" value="Plasmid unnamed1"/>
</dbReference>
<dbReference type="EMBL" id="CP096020">
    <property type="protein sequence ID" value="UPM44280.1"/>
    <property type="molecule type" value="Genomic_DNA"/>
</dbReference>
<protein>
    <submittedName>
        <fullName evidence="2">Uncharacterized protein</fullName>
    </submittedName>
</protein>
<proteinExistence type="predicted"/>
<dbReference type="GeneID" id="71929343"/>
<organism evidence="2 3">
    <name type="scientific">Halocatena salina</name>
    <dbReference type="NCBI Taxonomy" id="2934340"/>
    <lineage>
        <taxon>Archaea</taxon>
        <taxon>Methanobacteriati</taxon>
        <taxon>Methanobacteriota</taxon>
        <taxon>Stenosarchaea group</taxon>
        <taxon>Halobacteria</taxon>
        <taxon>Halobacteriales</taxon>
        <taxon>Natronomonadaceae</taxon>
        <taxon>Halocatena</taxon>
    </lineage>
</organism>
<keyword evidence="2" id="KW-0614">Plasmid</keyword>
<dbReference type="RefSeq" id="WP_247994934.1">
    <property type="nucleotide sequence ID" value="NZ_CP096020.1"/>
</dbReference>
<keyword evidence="1" id="KW-0812">Transmembrane</keyword>
<geneLocation type="plasmid" evidence="2 3">
    <name>unnamed1</name>
</geneLocation>
<feature type="transmembrane region" description="Helical" evidence="1">
    <location>
        <begin position="44"/>
        <end position="70"/>
    </location>
</feature>
<evidence type="ECO:0000313" key="2">
    <source>
        <dbReference type="EMBL" id="UPM44280.1"/>
    </source>
</evidence>
<dbReference type="KEGG" id="haad:MW046_14810"/>
<dbReference type="AlphaFoldDB" id="A0A8U0A4Z1"/>
<evidence type="ECO:0000313" key="3">
    <source>
        <dbReference type="Proteomes" id="UP000831768"/>
    </source>
</evidence>
<sequence length="73" mass="7797">MDRDRAVTALCRSARGLQFVLVVSLVSIAVLLASLRVVDPGSATYVITMVQLITFVGLFAITGAALTICVRWS</sequence>
<accession>A0A8U0A4Z1</accession>
<keyword evidence="1" id="KW-0472">Membrane</keyword>
<gene>
    <name evidence="2" type="ORF">MW046_14810</name>
</gene>
<evidence type="ECO:0000256" key="1">
    <source>
        <dbReference type="SAM" id="Phobius"/>
    </source>
</evidence>
<keyword evidence="1" id="KW-1133">Transmembrane helix</keyword>
<reference evidence="2" key="1">
    <citation type="submission" date="2022-04" db="EMBL/GenBank/DDBJ databases">
        <title>Halocatena sp. nov., isolated from a salt lake.</title>
        <authorList>
            <person name="Cui H.-L."/>
        </authorList>
    </citation>
    <scope>NUCLEOTIDE SEQUENCE</scope>
    <source>
        <strain evidence="2">AD-1</strain>
        <plasmid evidence="2">unnamed1</plasmid>
    </source>
</reference>
<feature type="transmembrane region" description="Helical" evidence="1">
    <location>
        <begin position="20"/>
        <end position="38"/>
    </location>
</feature>